<keyword evidence="12" id="KW-1185">Reference proteome</keyword>
<feature type="region of interest" description="Disordered" evidence="8">
    <location>
        <begin position="62"/>
        <end position="82"/>
    </location>
</feature>
<keyword evidence="2" id="KW-0150">Chloroplast</keyword>
<dbReference type="GO" id="GO:0009507">
    <property type="term" value="C:chloroplast"/>
    <property type="evidence" value="ECO:0007669"/>
    <property type="project" value="UniProtKB-SubCell"/>
</dbReference>
<feature type="transmembrane region" description="Helical" evidence="9">
    <location>
        <begin position="1030"/>
        <end position="1052"/>
    </location>
</feature>
<feature type="transmembrane region" description="Helical" evidence="9">
    <location>
        <begin position="803"/>
        <end position="824"/>
    </location>
</feature>
<dbReference type="Proteomes" id="UP000001449">
    <property type="component" value="Chromosome 7"/>
</dbReference>
<feature type="compositionally biased region" description="Polar residues" evidence="8">
    <location>
        <begin position="62"/>
        <end position="75"/>
    </location>
</feature>
<feature type="region of interest" description="Disordered" evidence="8">
    <location>
        <begin position="145"/>
        <end position="202"/>
    </location>
</feature>
<dbReference type="InterPro" id="IPR029058">
    <property type="entry name" value="AB_hydrolase_fold"/>
</dbReference>
<dbReference type="Gene3D" id="3.40.50.1820">
    <property type="entry name" value="alpha/beta hydrolase"/>
    <property type="match status" value="1"/>
</dbReference>
<evidence type="ECO:0000256" key="1">
    <source>
        <dbReference type="ARBA" id="ARBA00004229"/>
    </source>
</evidence>
<dbReference type="PaxDb" id="35128-Thaps23404"/>
<dbReference type="HOGENOM" id="CLU_240342_0_0_1"/>
<evidence type="ECO:0000259" key="10">
    <source>
        <dbReference type="Pfam" id="PF01764"/>
    </source>
</evidence>
<feature type="region of interest" description="Disordered" evidence="8">
    <location>
        <begin position="1"/>
        <end position="47"/>
    </location>
</feature>
<feature type="region of interest" description="Disordered" evidence="8">
    <location>
        <begin position="1473"/>
        <end position="1501"/>
    </location>
</feature>
<dbReference type="PANTHER" id="PTHR31403">
    <property type="entry name" value="PHOSPHOLIPASE A1-IBETA2, CHLOROPLASTIC"/>
    <property type="match status" value="1"/>
</dbReference>
<keyword evidence="9" id="KW-0812">Transmembrane</keyword>
<dbReference type="GO" id="GO:0016042">
    <property type="term" value="P:lipid catabolic process"/>
    <property type="evidence" value="ECO:0007669"/>
    <property type="project" value="UniProtKB-KW"/>
</dbReference>
<evidence type="ECO:0000256" key="7">
    <source>
        <dbReference type="ARBA" id="ARBA00023098"/>
    </source>
</evidence>
<feature type="domain" description="Fungal lipase-type" evidence="10">
    <location>
        <begin position="1530"/>
        <end position="1576"/>
    </location>
</feature>
<feature type="transmembrane region" description="Helical" evidence="9">
    <location>
        <begin position="844"/>
        <end position="862"/>
    </location>
</feature>
<dbReference type="GO" id="GO:0004620">
    <property type="term" value="F:phospholipase activity"/>
    <property type="evidence" value="ECO:0007669"/>
    <property type="project" value="UniProtKB-ARBA"/>
</dbReference>
<keyword evidence="5" id="KW-0809">Transit peptide</keyword>
<dbReference type="eggNOG" id="ENOG502SEJN">
    <property type="taxonomic scope" value="Eukaryota"/>
</dbReference>
<dbReference type="RefSeq" id="XP_002296107.1">
    <property type="nucleotide sequence ID" value="XM_002296071.1"/>
</dbReference>
<evidence type="ECO:0000313" key="11">
    <source>
        <dbReference type="EMBL" id="ACI64824.1"/>
    </source>
</evidence>
<dbReference type="PANTHER" id="PTHR31403:SF7">
    <property type="entry name" value="PHOSPHOLIPASE A1-IGAMMA3, CHLOROPLASTIC"/>
    <property type="match status" value="1"/>
</dbReference>
<gene>
    <name evidence="11" type="ORF">THAPS_23404</name>
</gene>
<dbReference type="KEGG" id="tps:THAPS_23404"/>
<keyword evidence="4" id="KW-0378">Hydrolase</keyword>
<organism evidence="11 12">
    <name type="scientific">Thalassiosira pseudonana</name>
    <name type="common">Marine diatom</name>
    <name type="synonym">Cyclotella nana</name>
    <dbReference type="NCBI Taxonomy" id="35128"/>
    <lineage>
        <taxon>Eukaryota</taxon>
        <taxon>Sar</taxon>
        <taxon>Stramenopiles</taxon>
        <taxon>Ochrophyta</taxon>
        <taxon>Bacillariophyta</taxon>
        <taxon>Coscinodiscophyceae</taxon>
        <taxon>Thalassiosirophycidae</taxon>
        <taxon>Thalassiosirales</taxon>
        <taxon>Thalassiosiraceae</taxon>
        <taxon>Thalassiosira</taxon>
    </lineage>
</organism>
<comment type="subcellular location">
    <subcellularLocation>
        <location evidence="1">Plastid</location>
        <location evidence="1">Chloroplast</location>
    </subcellularLocation>
</comment>
<evidence type="ECO:0000256" key="3">
    <source>
        <dbReference type="ARBA" id="ARBA00022640"/>
    </source>
</evidence>
<evidence type="ECO:0000256" key="8">
    <source>
        <dbReference type="SAM" id="MobiDB-lite"/>
    </source>
</evidence>
<evidence type="ECO:0000256" key="9">
    <source>
        <dbReference type="SAM" id="Phobius"/>
    </source>
</evidence>
<sequence>MHTTNPFLDDSSDDGSAAHNTTNGNGARRSYSSSSATPRSSPSYYSSSPSLFPPWMSSWMNTSTRSSPHTLNPPSSEYYEDDDGSFYDCLSKIDMMEDETEHTDNRGSTLLDQGVDVTVGGTHSPSSSIDDDDAEQITNQASRLVSTDTSIRGRRPYHDHHSYNSIQSTPRTNNSIRRRNSTDNSTHSNDHRTNLDQPNLSNSIVSPLKEALSTWLSPYAVSARKAGRRLLLSPEETNGEEEVNVVVVEDSNDSATDEMQAAVRFRLDKEGTDSNKRRSRSKILHRTASSPALLTVYSDEKGEDGSMSRTEAGASHINGALIRRNNHDTIVLKEIDMQGESNEEDGTVMHPWTKLIHLEELGTASSWFVLLLPYAFMILAVILDGDAQLKNEVVGPLRANGTCADLVGGSVAEPYGVSVKGYFPVPFTFTGKRHNSQMNKTASNETCTYPFELREGVGLLSHGVDDVNSSSPTFLSDRSSIVDARYRYLMSHGHAFTSGVITHVPATSQSLRGSAKFNNLSSRAVALVSRGSVLVSTIVFQRRTQLRPESAQRLTVSGDATETIVQHHQTTQHATNTWSPVLILSPKRLDMICKWNSGSKTGNDDNTDTWNCTSSQLIDAFFSLPNTAVLTGGELRVDTLLSHQAQHKSFSDDHWFNENTGTMEDDYFYHDLEGNVYQSNADKLLSKADVSNPQEILAELSTKSVYKLSHESEAYDFVVEITRIVALSFTLAFLCYWCWSMGHRNDIPGLDTNNETDTKGRVGVWVFARQLMDSVSRSWKQSDDIYSRFWWESPWITFPERRYLLLLLVCLLLLQNPLLAYAFFHPSLYSSAKFRCAADSLSGISIHGILFLWLCLVHGLRYHTADFSRRRFDQHRRVIELQKATKHLSPPSEIADNRWSRVSWYYSQYGDVDGGGGVAISSALRLKHDLSSDSFVEFIFPKVMLLIVGITSTIVAASSRFPSIENTETPTAAAFLNPDQFGSRSKLYVLSSIIQLIVIQIWAVFIVYTSFVTGERLRREPFLSTRPAQLAFRVLSGILLLGVGFSLSLFFVHTLNLFGSYTSKAASSNSLDTGIIYDTSLGSGGETWDSRADVLFGILRRASTQVPYVDTSSNIGPGKILYATACSLVVAYVFLPSTHFYPSKKEDIEREDDVALAPAGYSKQTMLSEKDRRLQGKDKRFVVTLARNTHTWRIFPLPTRSHGLMSQHTIKESLNLIGTFQLDGRYQMHKFKYGRGLRLEHLIFDSETDTQAFVASNISSQTEGEADSIIVVSFRGTATISNMKTDLTFRQVPLPEKIVSSVPAFSIRPGKATTVEDDAYEMNTKSLMRRLFCPTPHIYSSMPIAATESTPLNDNTHISYDHRDHATHILPAVSDGAKEIIRATPMARQALPCVHEGFLQNYAKVRQEVIEAILPVLKRQVDKAVQRGRDGTSQPITLPKIYVTGHSLGGSLAQLLALDLASNCEIVIEQSTTPKSSGGHMNFSLPPPRGDPMSQPQPSTYGDEEDALSDYWLGSHFKHYHSGLTNKIIRLRPPIAVYTYGQPRVGNTAFKVIYKQRVPHTFRVVTEGDAFTTMPTLGPCFGGVYRHAGLEVLLDEGCTGNILVGPTVVETLLRFTKVRTSVAAHSLERYRESLESALGRDDLKEYYRGHGGKVRHNNDQWYNAGNSSSLPSWVTSVKRSNELFNNEDSDSHPSKHGSISSNLTHTQWEEILPYTANIR</sequence>
<proteinExistence type="predicted"/>
<dbReference type="EMBL" id="CP001160">
    <property type="protein sequence ID" value="ACI64824.1"/>
    <property type="molecule type" value="Genomic_DNA"/>
</dbReference>
<reference evidence="11 12" key="2">
    <citation type="journal article" date="2008" name="Nature">
        <title>The Phaeodactylum genome reveals the evolutionary history of diatom genomes.</title>
        <authorList>
            <person name="Bowler C."/>
            <person name="Allen A.E."/>
            <person name="Badger J.H."/>
            <person name="Grimwood J."/>
            <person name="Jabbari K."/>
            <person name="Kuo A."/>
            <person name="Maheswari U."/>
            <person name="Martens C."/>
            <person name="Maumus F."/>
            <person name="Otillar R.P."/>
            <person name="Rayko E."/>
            <person name="Salamov A."/>
            <person name="Vandepoele K."/>
            <person name="Beszteri B."/>
            <person name="Gruber A."/>
            <person name="Heijde M."/>
            <person name="Katinka M."/>
            <person name="Mock T."/>
            <person name="Valentin K."/>
            <person name="Verret F."/>
            <person name="Berges J.A."/>
            <person name="Brownlee C."/>
            <person name="Cadoret J.P."/>
            <person name="Chiovitti A."/>
            <person name="Choi C.J."/>
            <person name="Coesel S."/>
            <person name="De Martino A."/>
            <person name="Detter J.C."/>
            <person name="Durkin C."/>
            <person name="Falciatore A."/>
            <person name="Fournet J."/>
            <person name="Haruta M."/>
            <person name="Huysman M.J."/>
            <person name="Jenkins B.D."/>
            <person name="Jiroutova K."/>
            <person name="Jorgensen R.E."/>
            <person name="Joubert Y."/>
            <person name="Kaplan A."/>
            <person name="Kroger N."/>
            <person name="Kroth P.G."/>
            <person name="La Roche J."/>
            <person name="Lindquist E."/>
            <person name="Lommer M."/>
            <person name="Martin-Jezequel V."/>
            <person name="Lopez P.J."/>
            <person name="Lucas S."/>
            <person name="Mangogna M."/>
            <person name="McGinnis K."/>
            <person name="Medlin L.K."/>
            <person name="Montsant A."/>
            <person name="Oudot-Le Secq M.P."/>
            <person name="Napoli C."/>
            <person name="Obornik M."/>
            <person name="Parker M.S."/>
            <person name="Petit J.L."/>
            <person name="Porcel B.M."/>
            <person name="Poulsen N."/>
            <person name="Robison M."/>
            <person name="Rychlewski L."/>
            <person name="Rynearson T.A."/>
            <person name="Schmutz J."/>
            <person name="Shapiro H."/>
            <person name="Siaut M."/>
            <person name="Stanley M."/>
            <person name="Sussman M.R."/>
            <person name="Taylor A.R."/>
            <person name="Vardi A."/>
            <person name="von Dassow P."/>
            <person name="Vyverman W."/>
            <person name="Willis A."/>
            <person name="Wyrwicz L.S."/>
            <person name="Rokhsar D.S."/>
            <person name="Weissenbach J."/>
            <person name="Armbrust E.V."/>
            <person name="Green B.R."/>
            <person name="Van de Peer Y."/>
            <person name="Grigoriev I.V."/>
        </authorList>
    </citation>
    <scope>NUCLEOTIDE SEQUENCE [LARGE SCALE GENOMIC DNA]</scope>
    <source>
        <strain evidence="11 12">CCMP1335</strain>
    </source>
</reference>
<name>B5YMK5_THAPS</name>
<dbReference type="SUPFAM" id="SSF53474">
    <property type="entry name" value="alpha/beta-Hydrolases"/>
    <property type="match status" value="1"/>
</dbReference>
<keyword evidence="7" id="KW-0443">Lipid metabolism</keyword>
<keyword evidence="9" id="KW-1133">Transmembrane helix</keyword>
<feature type="domain" description="Fungal lipase-type" evidence="10">
    <location>
        <begin position="1391"/>
        <end position="1463"/>
    </location>
</feature>
<evidence type="ECO:0000256" key="2">
    <source>
        <dbReference type="ARBA" id="ARBA00022528"/>
    </source>
</evidence>
<keyword evidence="3" id="KW-0934">Plastid</keyword>
<feature type="compositionally biased region" description="Low complexity" evidence="8">
    <location>
        <begin position="28"/>
        <end position="47"/>
    </location>
</feature>
<reference evidence="11 12" key="1">
    <citation type="journal article" date="2004" name="Science">
        <title>The genome of the diatom Thalassiosira pseudonana: ecology, evolution, and metabolism.</title>
        <authorList>
            <person name="Armbrust E.V."/>
            <person name="Berges J.A."/>
            <person name="Bowler C."/>
            <person name="Green B.R."/>
            <person name="Martinez D."/>
            <person name="Putnam N.H."/>
            <person name="Zhou S."/>
            <person name="Allen A.E."/>
            <person name="Apt K.E."/>
            <person name="Bechner M."/>
            <person name="Brzezinski M.A."/>
            <person name="Chaal B.K."/>
            <person name="Chiovitti A."/>
            <person name="Davis A.K."/>
            <person name="Demarest M.S."/>
            <person name="Detter J.C."/>
            <person name="Glavina T."/>
            <person name="Goodstein D."/>
            <person name="Hadi M.Z."/>
            <person name="Hellsten U."/>
            <person name="Hildebrand M."/>
            <person name="Jenkins B.D."/>
            <person name="Jurka J."/>
            <person name="Kapitonov V.V."/>
            <person name="Kroger N."/>
            <person name="Lau W.W."/>
            <person name="Lane T.W."/>
            <person name="Larimer F.W."/>
            <person name="Lippmeier J.C."/>
            <person name="Lucas S."/>
            <person name="Medina M."/>
            <person name="Montsant A."/>
            <person name="Obornik M."/>
            <person name="Parker M.S."/>
            <person name="Palenik B."/>
            <person name="Pazour G.J."/>
            <person name="Richardson P.M."/>
            <person name="Rynearson T.A."/>
            <person name="Saito M.A."/>
            <person name="Schwartz D.C."/>
            <person name="Thamatrakoln K."/>
            <person name="Valentin K."/>
            <person name="Vardi A."/>
            <person name="Wilkerson F.P."/>
            <person name="Rokhsar D.S."/>
        </authorList>
    </citation>
    <scope>NUCLEOTIDE SEQUENCE [LARGE SCALE GENOMIC DNA]</scope>
    <source>
        <strain evidence="11 12">CCMP1335</strain>
    </source>
</reference>
<protein>
    <recommendedName>
        <fullName evidence="10">Fungal lipase-type domain-containing protein</fullName>
    </recommendedName>
</protein>
<evidence type="ECO:0000256" key="5">
    <source>
        <dbReference type="ARBA" id="ARBA00022946"/>
    </source>
</evidence>
<dbReference type="Pfam" id="PF01764">
    <property type="entry name" value="Lipase_3"/>
    <property type="match status" value="2"/>
</dbReference>
<dbReference type="InterPro" id="IPR002921">
    <property type="entry name" value="Fungal_lipase-type"/>
</dbReference>
<feature type="transmembrane region" description="Helical" evidence="9">
    <location>
        <begin position="935"/>
        <end position="957"/>
    </location>
</feature>
<accession>B5YMK5</accession>
<keyword evidence="9" id="KW-0472">Membrane</keyword>
<evidence type="ECO:0000256" key="6">
    <source>
        <dbReference type="ARBA" id="ARBA00022963"/>
    </source>
</evidence>
<feature type="transmembrane region" description="Helical" evidence="9">
    <location>
        <begin position="987"/>
        <end position="1009"/>
    </location>
</feature>
<evidence type="ECO:0000256" key="4">
    <source>
        <dbReference type="ARBA" id="ARBA00022801"/>
    </source>
</evidence>
<dbReference type="InParanoid" id="B5YMK5"/>
<dbReference type="GeneID" id="7446240"/>
<evidence type="ECO:0000313" key="12">
    <source>
        <dbReference type="Proteomes" id="UP000001449"/>
    </source>
</evidence>
<keyword evidence="6" id="KW-0442">Lipid degradation</keyword>